<feature type="domain" description="TIR" evidence="1">
    <location>
        <begin position="161"/>
        <end position="275"/>
    </location>
</feature>
<dbReference type="Gene3D" id="3.40.50.10140">
    <property type="entry name" value="Toll/interleukin-1 receptor homology (TIR) domain"/>
    <property type="match status" value="1"/>
</dbReference>
<name>A0A0E1X3T7_9HYPH</name>
<organism evidence="2">
    <name type="scientific">Brucella pinnipedialis M292/94/1</name>
    <dbReference type="NCBI Taxonomy" id="520462"/>
    <lineage>
        <taxon>Bacteria</taxon>
        <taxon>Pseudomonadati</taxon>
        <taxon>Pseudomonadota</taxon>
        <taxon>Alphaproteobacteria</taxon>
        <taxon>Hyphomicrobiales</taxon>
        <taxon>Brucellaceae</taxon>
        <taxon>Brucella/Ochrobactrum group</taxon>
        <taxon>Brucella</taxon>
    </lineage>
</organism>
<reference evidence="2" key="1">
    <citation type="submission" date="2009-01" db="EMBL/GenBank/DDBJ databases">
        <title>The Genome Sequence of Brucella pinnipedialis M292/94/1.</title>
        <authorList>
            <consortium name="The Broad Institute Genome Sequencing Platform"/>
            <person name="Ward D."/>
            <person name="Young S.K."/>
            <person name="Kodira C.D."/>
            <person name="Zeng Q."/>
            <person name="Koehrsen M."/>
            <person name="Alvarado L."/>
            <person name="Berlin A."/>
            <person name="Borenstein D."/>
            <person name="Chen Z."/>
            <person name="Engels R."/>
            <person name="Freedman E."/>
            <person name="Gellesch M."/>
            <person name="Goldberg J."/>
            <person name="Griggs A."/>
            <person name="Gujja S."/>
            <person name="Heiman D."/>
            <person name="Hepburn T."/>
            <person name="Howarth C."/>
            <person name="Jen D."/>
            <person name="Larson L."/>
            <person name="Lewis B."/>
            <person name="Mehta T."/>
            <person name="Park D."/>
            <person name="Pearson M."/>
            <person name="Roberts A."/>
            <person name="Saif S."/>
            <person name="Shea T."/>
            <person name="Shenoy N."/>
            <person name="Sisk P."/>
            <person name="Stolte C."/>
            <person name="Sykes S."/>
            <person name="Walk T."/>
            <person name="White J."/>
            <person name="Yandava C."/>
            <person name="Whatmore A.M."/>
            <person name="Perrett L.L."/>
            <person name="O'Callaghan D."/>
            <person name="Nusbaum C."/>
            <person name="Galagan J."/>
            <person name="Birren B."/>
        </authorList>
    </citation>
    <scope>NUCLEOTIDE SEQUENCE [LARGE SCALE GENOMIC DNA]</scope>
    <source>
        <strain evidence="2">M292/94/1</strain>
    </source>
</reference>
<gene>
    <name evidence="2" type="ORF">BALG_01009</name>
</gene>
<proteinExistence type="predicted"/>
<dbReference type="Proteomes" id="UP000004659">
    <property type="component" value="Unassembled WGS sequence"/>
</dbReference>
<dbReference type="SMR" id="A0A0E1X3T7"/>
<dbReference type="SUPFAM" id="SSF52200">
    <property type="entry name" value="Toll/Interleukin receptor TIR domain"/>
    <property type="match status" value="1"/>
</dbReference>
<dbReference type="RefSeq" id="WP_002963876.1">
    <property type="nucleotide sequence ID" value="NZ_EQ999546.1"/>
</dbReference>
<sequence length="292" mass="33617">MYNLFVSGWKEEWQGVPCTFDLSRCVNQHEYTDQKIAEKFGKLDGAELAELTRLPTIFAYEAACKLDPKFGLIRDVTVRRGQVRIEYEFIPVQPFLTVADFDTLAFELDIGNWEMNRTHWAVKDVNLPKELHTAKGITLPSWTRQASRAVDITQHDFDVGLSFPGEARGLVEQVARELEARVGPNAYFYDNNYVSQLARPSLDTLLQDIYRNRCKLIVVFVGDDYQRKDWCGVEFRAIREIIMARAEQRIMFVRVDDGAVDGVFRTDGYVDARRFNPSEIAQFIAERVALIT</sequence>
<dbReference type="InterPro" id="IPR035897">
    <property type="entry name" value="Toll_tir_struct_dom_sf"/>
</dbReference>
<evidence type="ECO:0000259" key="1">
    <source>
        <dbReference type="Pfam" id="PF13676"/>
    </source>
</evidence>
<protein>
    <recommendedName>
        <fullName evidence="1">TIR domain-containing protein</fullName>
    </recommendedName>
</protein>
<dbReference type="Pfam" id="PF13676">
    <property type="entry name" value="TIR_2"/>
    <property type="match status" value="1"/>
</dbReference>
<dbReference type="GO" id="GO:0007165">
    <property type="term" value="P:signal transduction"/>
    <property type="evidence" value="ECO:0007669"/>
    <property type="project" value="InterPro"/>
</dbReference>
<dbReference type="InterPro" id="IPR000157">
    <property type="entry name" value="TIR_dom"/>
</dbReference>
<accession>A0A0E1X3T7</accession>
<dbReference type="GeneID" id="93016869"/>
<dbReference type="HOGENOM" id="CLU_961841_0_0_5"/>
<dbReference type="AlphaFoldDB" id="A0A0E1X3T7"/>
<evidence type="ECO:0000313" key="2">
    <source>
        <dbReference type="EMBL" id="EEZ30889.1"/>
    </source>
</evidence>
<dbReference type="EMBL" id="EQ999546">
    <property type="protein sequence ID" value="EEZ30889.1"/>
    <property type="molecule type" value="Genomic_DNA"/>
</dbReference>